<keyword evidence="2 10" id="KW-0812">Transmembrane</keyword>
<evidence type="ECO:0000313" key="13">
    <source>
        <dbReference type="EMBL" id="GCB79575.1"/>
    </source>
</evidence>
<dbReference type="OrthoDB" id="6088892at2759"/>
<feature type="transmembrane region" description="Helical" evidence="11">
    <location>
        <begin position="203"/>
        <end position="225"/>
    </location>
</feature>
<dbReference type="PROSITE" id="PS00237">
    <property type="entry name" value="G_PROTEIN_RECEP_F1_1"/>
    <property type="match status" value="1"/>
</dbReference>
<name>A0A401Q2F8_SCYTO</name>
<dbReference type="Gene3D" id="1.20.1070.10">
    <property type="entry name" value="Rhodopsin 7-helix transmembrane proteins"/>
    <property type="match status" value="1"/>
</dbReference>
<dbReference type="Pfam" id="PF00001">
    <property type="entry name" value="7tm_1"/>
    <property type="match status" value="1"/>
</dbReference>
<dbReference type="PROSITE" id="PS50262">
    <property type="entry name" value="G_PROTEIN_RECEP_F1_2"/>
    <property type="match status" value="1"/>
</dbReference>
<keyword evidence="6" id="KW-1015">Disulfide bond</keyword>
<evidence type="ECO:0000256" key="4">
    <source>
        <dbReference type="ARBA" id="ARBA00023040"/>
    </source>
</evidence>
<dbReference type="GO" id="GO:0004875">
    <property type="term" value="F:complement receptor activity"/>
    <property type="evidence" value="ECO:0007669"/>
    <property type="project" value="TreeGrafter"/>
</dbReference>
<dbReference type="GO" id="GO:0007204">
    <property type="term" value="P:positive regulation of cytosolic calcium ion concentration"/>
    <property type="evidence" value="ECO:0007669"/>
    <property type="project" value="TreeGrafter"/>
</dbReference>
<evidence type="ECO:0000313" key="14">
    <source>
        <dbReference type="Proteomes" id="UP000288216"/>
    </source>
</evidence>
<dbReference type="PRINTS" id="PR00237">
    <property type="entry name" value="GPCRRHODOPSN"/>
</dbReference>
<dbReference type="Proteomes" id="UP000288216">
    <property type="component" value="Unassembled WGS sequence"/>
</dbReference>
<keyword evidence="5 11" id="KW-0472">Membrane</keyword>
<comment type="caution">
    <text evidence="13">The sequence shown here is derived from an EMBL/GenBank/DDBJ whole genome shotgun (WGS) entry which is preliminary data.</text>
</comment>
<accession>A0A401Q2F8</accession>
<evidence type="ECO:0000256" key="7">
    <source>
        <dbReference type="ARBA" id="ARBA00023170"/>
    </source>
</evidence>
<feature type="transmembrane region" description="Helical" evidence="11">
    <location>
        <begin position="88"/>
        <end position="112"/>
    </location>
</feature>
<dbReference type="InterPro" id="IPR000276">
    <property type="entry name" value="GPCR_Rhodpsn"/>
</dbReference>
<dbReference type="FunFam" id="1.20.1070.10:FF:000034">
    <property type="entry name" value="G-protein coupled receptor 1"/>
    <property type="match status" value="1"/>
</dbReference>
<evidence type="ECO:0000256" key="1">
    <source>
        <dbReference type="ARBA" id="ARBA00004141"/>
    </source>
</evidence>
<gene>
    <name evidence="13" type="ORF">scyTo_0016978</name>
</gene>
<sequence length="385" mass="43758">MRVGGREWGEGQGQGGFVKDDSFWRSGGWDWGQEESFGEESRDMDEDFSSGRQIRLVKMSSTLMFDDDYFSLFTYTPYSSDRSEDDVLMVPLLFCSVICLLGISGNMLVMWIGGREVKKTVSMVWLLNLSLADFIFTATLPFSIAHLALKTHWPFGSFICKFLSFINHLNMFASVFILAVISLDRCISVTLPVWSQNHRTVQFACTVSLLVWILAVVFSIPFFLIRETAEDRLEGKTYCFYSEHTYSLSSLMVVRFVLAFLIPFITIAVCYSIIMVKVRRRWRKSSAKSCKITSMIIAAFFICWIPFHVLNIIHATSDEDFPVWLPIVTNLAYANSCVNPILYLFTGHGSALHIKERIQMALKAIHEEISSTGSRSDTRPGRSTA</sequence>
<dbReference type="GO" id="GO:0006954">
    <property type="term" value="P:inflammatory response"/>
    <property type="evidence" value="ECO:0007669"/>
    <property type="project" value="TreeGrafter"/>
</dbReference>
<evidence type="ECO:0000256" key="2">
    <source>
        <dbReference type="ARBA" id="ARBA00022692"/>
    </source>
</evidence>
<feature type="transmembrane region" description="Helical" evidence="11">
    <location>
        <begin position="252"/>
        <end position="274"/>
    </location>
</feature>
<proteinExistence type="inferred from homology"/>
<dbReference type="GO" id="GO:0007200">
    <property type="term" value="P:phospholipase C-activating G protein-coupled receptor signaling pathway"/>
    <property type="evidence" value="ECO:0007669"/>
    <property type="project" value="TreeGrafter"/>
</dbReference>
<dbReference type="PANTHER" id="PTHR24225:SF24">
    <property type="entry name" value="G-PROTEIN COUPLED RECEPTORS FAMILY 1 PROFILE DOMAIN-CONTAINING PROTEIN"/>
    <property type="match status" value="1"/>
</dbReference>
<keyword evidence="14" id="KW-1185">Reference proteome</keyword>
<evidence type="ECO:0000256" key="11">
    <source>
        <dbReference type="SAM" id="Phobius"/>
    </source>
</evidence>
<dbReference type="PRINTS" id="PR00526">
    <property type="entry name" value="FMETLEUPHER"/>
</dbReference>
<evidence type="ECO:0000256" key="10">
    <source>
        <dbReference type="RuleBase" id="RU000688"/>
    </source>
</evidence>
<evidence type="ECO:0000256" key="9">
    <source>
        <dbReference type="ARBA" id="ARBA00025736"/>
    </source>
</evidence>
<dbReference type="OMA" id="IMDLIVL"/>
<feature type="transmembrane region" description="Helical" evidence="11">
    <location>
        <begin position="124"/>
        <end position="149"/>
    </location>
</feature>
<feature type="transmembrane region" description="Helical" evidence="11">
    <location>
        <begin position="295"/>
        <end position="317"/>
    </location>
</feature>
<dbReference type="InterPro" id="IPR017452">
    <property type="entry name" value="GPCR_Rhodpsn_7TM"/>
</dbReference>
<evidence type="ECO:0000256" key="3">
    <source>
        <dbReference type="ARBA" id="ARBA00022989"/>
    </source>
</evidence>
<dbReference type="AlphaFoldDB" id="A0A401Q2F8"/>
<dbReference type="GO" id="GO:0005886">
    <property type="term" value="C:plasma membrane"/>
    <property type="evidence" value="ECO:0007669"/>
    <property type="project" value="TreeGrafter"/>
</dbReference>
<feature type="domain" description="G-protein coupled receptors family 1 profile" evidence="12">
    <location>
        <begin position="105"/>
        <end position="343"/>
    </location>
</feature>
<feature type="transmembrane region" description="Helical" evidence="11">
    <location>
        <begin position="323"/>
        <end position="345"/>
    </location>
</feature>
<dbReference type="EMBL" id="BFAA01010684">
    <property type="protein sequence ID" value="GCB79575.1"/>
    <property type="molecule type" value="Genomic_DNA"/>
</dbReference>
<dbReference type="SUPFAM" id="SSF81321">
    <property type="entry name" value="Family A G protein-coupled receptor-like"/>
    <property type="match status" value="1"/>
</dbReference>
<evidence type="ECO:0000256" key="6">
    <source>
        <dbReference type="ARBA" id="ARBA00023157"/>
    </source>
</evidence>
<dbReference type="InterPro" id="IPR000826">
    <property type="entry name" value="Formyl_rcpt-rel"/>
</dbReference>
<keyword evidence="4 10" id="KW-0297">G-protein coupled receptor</keyword>
<keyword evidence="3 11" id="KW-1133">Transmembrane helix</keyword>
<organism evidence="13 14">
    <name type="scientific">Scyliorhinus torazame</name>
    <name type="common">Cloudy catshark</name>
    <name type="synonym">Catulus torazame</name>
    <dbReference type="NCBI Taxonomy" id="75743"/>
    <lineage>
        <taxon>Eukaryota</taxon>
        <taxon>Metazoa</taxon>
        <taxon>Chordata</taxon>
        <taxon>Craniata</taxon>
        <taxon>Vertebrata</taxon>
        <taxon>Chondrichthyes</taxon>
        <taxon>Elasmobranchii</taxon>
        <taxon>Galeomorphii</taxon>
        <taxon>Galeoidea</taxon>
        <taxon>Carcharhiniformes</taxon>
        <taxon>Scyliorhinidae</taxon>
        <taxon>Scyliorhinus</taxon>
    </lineage>
</organism>
<evidence type="ECO:0000259" key="12">
    <source>
        <dbReference type="PROSITE" id="PS50262"/>
    </source>
</evidence>
<protein>
    <recommendedName>
        <fullName evidence="12">G-protein coupled receptors family 1 profile domain-containing protein</fullName>
    </recommendedName>
</protein>
<comment type="similarity">
    <text evidence="10">Belongs to the G-protein coupled receptor 1 family.</text>
</comment>
<evidence type="ECO:0000256" key="8">
    <source>
        <dbReference type="ARBA" id="ARBA00023224"/>
    </source>
</evidence>
<reference evidence="13 14" key="1">
    <citation type="journal article" date="2018" name="Nat. Ecol. Evol.">
        <title>Shark genomes provide insights into elasmobranch evolution and the origin of vertebrates.</title>
        <authorList>
            <person name="Hara Y"/>
            <person name="Yamaguchi K"/>
            <person name="Onimaru K"/>
            <person name="Kadota M"/>
            <person name="Koyanagi M"/>
            <person name="Keeley SD"/>
            <person name="Tatsumi K"/>
            <person name="Tanaka K"/>
            <person name="Motone F"/>
            <person name="Kageyama Y"/>
            <person name="Nozu R"/>
            <person name="Adachi N"/>
            <person name="Nishimura O"/>
            <person name="Nakagawa R"/>
            <person name="Tanegashima C"/>
            <person name="Kiyatake I"/>
            <person name="Matsumoto R"/>
            <person name="Murakumo K"/>
            <person name="Nishida K"/>
            <person name="Terakita A"/>
            <person name="Kuratani S"/>
            <person name="Sato K"/>
            <person name="Hyodo S Kuraku.S."/>
        </authorList>
    </citation>
    <scope>NUCLEOTIDE SEQUENCE [LARGE SCALE GENOMIC DNA]</scope>
</reference>
<feature type="transmembrane region" description="Helical" evidence="11">
    <location>
        <begin position="169"/>
        <end position="191"/>
    </location>
</feature>
<keyword evidence="8 10" id="KW-0807">Transducer</keyword>
<comment type="similarity">
    <text evidence="9">Belongs to the chemokine-like receptor (CMKLR) family.</text>
</comment>
<dbReference type="PANTHER" id="PTHR24225">
    <property type="entry name" value="CHEMOTACTIC RECEPTOR"/>
    <property type="match status" value="1"/>
</dbReference>
<keyword evidence="7 10" id="KW-0675">Receptor</keyword>
<evidence type="ECO:0000256" key="5">
    <source>
        <dbReference type="ARBA" id="ARBA00023136"/>
    </source>
</evidence>
<dbReference type="CDD" id="cd14974">
    <property type="entry name" value="7tmA_Anaphylatoxin_R-like"/>
    <property type="match status" value="1"/>
</dbReference>
<dbReference type="STRING" id="75743.A0A401Q2F8"/>
<dbReference type="GO" id="GO:0004930">
    <property type="term" value="F:G protein-coupled receptor activity"/>
    <property type="evidence" value="ECO:0007669"/>
    <property type="project" value="UniProtKB-KW"/>
</dbReference>
<comment type="subcellular location">
    <subcellularLocation>
        <location evidence="1">Membrane</location>
        <topology evidence="1">Multi-pass membrane protein</topology>
    </subcellularLocation>
</comment>